<dbReference type="RefSeq" id="WP_135051930.1">
    <property type="nucleotide sequence ID" value="NZ_CAKOCW010000005.1"/>
</dbReference>
<reference evidence="1 2" key="1">
    <citation type="submission" date="2019-03" db="EMBL/GenBank/DDBJ databases">
        <title>Diversity of the mouse oral microbiome.</title>
        <authorList>
            <person name="Joseph S."/>
            <person name="Aduse-Opoku J."/>
            <person name="Curtis M."/>
            <person name="Wade W."/>
            <person name="Hashim A."/>
        </authorList>
    </citation>
    <scope>NUCLEOTIDE SEQUENCE [LARGE SCALE GENOMIC DNA]</scope>
    <source>
        <strain evidence="1 2">HT4</strain>
    </source>
</reference>
<name>A0A4Y9FSK4_STRAI</name>
<dbReference type="Gene3D" id="2.40.50.390">
    <property type="entry name" value="Conjugative transposon protein, DUF961"/>
    <property type="match status" value="1"/>
</dbReference>
<proteinExistence type="predicted"/>
<dbReference type="InterPro" id="IPR038620">
    <property type="entry name" value="YdcP-like_sf"/>
</dbReference>
<gene>
    <name evidence="1" type="ORF">E4U01_00075</name>
</gene>
<evidence type="ECO:0008006" key="3">
    <source>
        <dbReference type="Google" id="ProtNLM"/>
    </source>
</evidence>
<sequence length="140" mass="15960">MTFDVNKFNEGIPYDVQRNLGNLKFLSLEKQQVFEDGKPVEGKYDVSHAVVYSEKIGDNLQLKLTGEQSYDELPFMTDIEIVGKASPFIYRFDSVVGFGDNRQEIRDFGFSLRVDGFKALKAPHTPKSQVEHHKEEQKAG</sequence>
<protein>
    <recommendedName>
        <fullName evidence="3">DUF961 domain-containing protein</fullName>
    </recommendedName>
</protein>
<evidence type="ECO:0000313" key="2">
    <source>
        <dbReference type="Proteomes" id="UP000297747"/>
    </source>
</evidence>
<evidence type="ECO:0000313" key="1">
    <source>
        <dbReference type="EMBL" id="TFU31852.1"/>
    </source>
</evidence>
<organism evidence="1 2">
    <name type="scientific">Streptococcus acidominimus</name>
    <dbReference type="NCBI Taxonomy" id="1326"/>
    <lineage>
        <taxon>Bacteria</taxon>
        <taxon>Bacillati</taxon>
        <taxon>Bacillota</taxon>
        <taxon>Bacilli</taxon>
        <taxon>Lactobacillales</taxon>
        <taxon>Streptococcaceae</taxon>
        <taxon>Streptococcus</taxon>
    </lineage>
</organism>
<dbReference type="EMBL" id="SPQA01000001">
    <property type="protein sequence ID" value="TFU31852.1"/>
    <property type="molecule type" value="Genomic_DNA"/>
</dbReference>
<dbReference type="AlphaFoldDB" id="A0A4Y9FSK4"/>
<accession>A0A4Y9FSK4</accession>
<comment type="caution">
    <text evidence="1">The sequence shown here is derived from an EMBL/GenBank/DDBJ whole genome shotgun (WGS) entry which is preliminary data.</text>
</comment>
<dbReference type="Proteomes" id="UP000297747">
    <property type="component" value="Unassembled WGS sequence"/>
</dbReference>